<evidence type="ECO:0000313" key="3">
    <source>
        <dbReference type="Proteomes" id="UP000799423"/>
    </source>
</evidence>
<sequence length="440" mass="48964">MAESSGNHPDSHPQSGSNIHPANNTQPASNAHPGSNTQSESAIDSDSDFESISDNESESNIQSEPFRVEKKTAQQVKSEAAEQRTSVLTPGLKEHPEQDHLAKRDSAAHMHETPTNIQDGWNSNSVDKEEAESPMGSLTVGSIEKNTNHYTCGFCGESNSPHRETCKKCKDTLGGGRWISRINRMNRSSATHDFNEYMWFLYSRDDIPLCSLVSSTSVYQSSPVSQRHVNRSQGGYGSQMDIYQSGSTIATVEPHKSITIAQNHQNPTSQADPFTMSKFDEESWSYRDAVEHGTRPEYEPKSPEEVEREASQPKASELTKALQEQGQTTPEPITTPHASSSKLYVPPKIANTWRADTLPESGSNEPIYVDVVIEEGKEWICPKCGTKNPPGKYINIVACKGQGCKLYFHYMPKRPERESNVTPPETTEETKEKPFPKYNR</sequence>
<dbReference type="Proteomes" id="UP000799423">
    <property type="component" value="Unassembled WGS sequence"/>
</dbReference>
<keyword evidence="3" id="KW-1185">Reference proteome</keyword>
<dbReference type="OrthoDB" id="10537256at2759"/>
<dbReference type="AlphaFoldDB" id="A0A6A7AWS0"/>
<reference evidence="2" key="1">
    <citation type="submission" date="2020-01" db="EMBL/GenBank/DDBJ databases">
        <authorList>
            <consortium name="DOE Joint Genome Institute"/>
            <person name="Haridas S."/>
            <person name="Albert R."/>
            <person name="Binder M."/>
            <person name="Bloem J."/>
            <person name="Labutti K."/>
            <person name="Salamov A."/>
            <person name="Andreopoulos B."/>
            <person name="Baker S.E."/>
            <person name="Barry K."/>
            <person name="Bills G."/>
            <person name="Bluhm B.H."/>
            <person name="Cannon C."/>
            <person name="Castanera R."/>
            <person name="Culley D.E."/>
            <person name="Daum C."/>
            <person name="Ezra D."/>
            <person name="Gonzalez J.B."/>
            <person name="Henrissat B."/>
            <person name="Kuo A."/>
            <person name="Liang C."/>
            <person name="Lipzen A."/>
            <person name="Lutzoni F."/>
            <person name="Magnuson J."/>
            <person name="Mondo S."/>
            <person name="Nolan M."/>
            <person name="Ohm R."/>
            <person name="Pangilinan J."/>
            <person name="Park H.-J."/>
            <person name="Ramirez L."/>
            <person name="Alfaro M."/>
            <person name="Sun H."/>
            <person name="Tritt A."/>
            <person name="Yoshinaga Y."/>
            <person name="Zwiers L.-H."/>
            <person name="Turgeon B.G."/>
            <person name="Goodwin S.B."/>
            <person name="Spatafora J.W."/>
            <person name="Crous P.W."/>
            <person name="Grigoriev I.V."/>
        </authorList>
    </citation>
    <scope>NUCLEOTIDE SEQUENCE</scope>
    <source>
        <strain evidence="2">IPT5</strain>
    </source>
</reference>
<feature type="compositionally biased region" description="Polar residues" evidence="1">
    <location>
        <begin position="1"/>
        <end position="38"/>
    </location>
</feature>
<gene>
    <name evidence="2" type="ORF">T440DRAFT_539761</name>
</gene>
<feature type="compositionally biased region" description="Basic and acidic residues" evidence="1">
    <location>
        <begin position="428"/>
        <end position="440"/>
    </location>
</feature>
<feature type="compositionally biased region" description="Polar residues" evidence="1">
    <location>
        <begin position="73"/>
        <end position="88"/>
    </location>
</feature>
<feature type="compositionally biased region" description="Polar residues" evidence="1">
    <location>
        <begin position="113"/>
        <end position="125"/>
    </location>
</feature>
<evidence type="ECO:0000256" key="1">
    <source>
        <dbReference type="SAM" id="MobiDB-lite"/>
    </source>
</evidence>
<feature type="compositionally biased region" description="Acidic residues" evidence="1">
    <location>
        <begin position="43"/>
        <end position="57"/>
    </location>
</feature>
<protein>
    <submittedName>
        <fullName evidence="2">Uncharacterized protein</fullName>
    </submittedName>
</protein>
<feature type="compositionally biased region" description="Basic and acidic residues" evidence="1">
    <location>
        <begin position="290"/>
        <end position="311"/>
    </location>
</feature>
<evidence type="ECO:0000313" key="2">
    <source>
        <dbReference type="EMBL" id="KAF2847234.1"/>
    </source>
</evidence>
<feature type="region of interest" description="Disordered" evidence="1">
    <location>
        <begin position="415"/>
        <end position="440"/>
    </location>
</feature>
<feature type="compositionally biased region" description="Polar residues" evidence="1">
    <location>
        <begin position="322"/>
        <end position="342"/>
    </location>
</feature>
<accession>A0A6A7AWS0</accession>
<dbReference type="EMBL" id="MU006327">
    <property type="protein sequence ID" value="KAF2847234.1"/>
    <property type="molecule type" value="Genomic_DNA"/>
</dbReference>
<feature type="region of interest" description="Disordered" evidence="1">
    <location>
        <begin position="290"/>
        <end position="342"/>
    </location>
</feature>
<proteinExistence type="predicted"/>
<feature type="region of interest" description="Disordered" evidence="1">
    <location>
        <begin position="1"/>
        <end position="142"/>
    </location>
</feature>
<feature type="compositionally biased region" description="Basic and acidic residues" evidence="1">
    <location>
        <begin position="92"/>
        <end position="112"/>
    </location>
</feature>
<name>A0A6A7AWS0_9PLEO</name>
<organism evidence="2 3">
    <name type="scientific">Plenodomus tracheiphilus IPT5</name>
    <dbReference type="NCBI Taxonomy" id="1408161"/>
    <lineage>
        <taxon>Eukaryota</taxon>
        <taxon>Fungi</taxon>
        <taxon>Dikarya</taxon>
        <taxon>Ascomycota</taxon>
        <taxon>Pezizomycotina</taxon>
        <taxon>Dothideomycetes</taxon>
        <taxon>Pleosporomycetidae</taxon>
        <taxon>Pleosporales</taxon>
        <taxon>Pleosporineae</taxon>
        <taxon>Leptosphaeriaceae</taxon>
        <taxon>Plenodomus</taxon>
    </lineage>
</organism>